<dbReference type="InterPro" id="IPR009053">
    <property type="entry name" value="Prefoldin"/>
</dbReference>
<comment type="similarity">
    <text evidence="1">Belongs to the prefoldin subunit beta family.</text>
</comment>
<evidence type="ECO:0000256" key="4">
    <source>
        <dbReference type="SAM" id="MobiDB-lite"/>
    </source>
</evidence>
<dbReference type="GO" id="GO:0051082">
    <property type="term" value="F:unfolded protein binding"/>
    <property type="evidence" value="ECO:0007669"/>
    <property type="project" value="InterPro"/>
</dbReference>
<dbReference type="Pfam" id="PF01920">
    <property type="entry name" value="Prefoldin_2"/>
    <property type="match status" value="1"/>
</dbReference>
<evidence type="ECO:0000313" key="5">
    <source>
        <dbReference type="EMBL" id="RMZ52100.1"/>
    </source>
</evidence>
<dbReference type="PANTHER" id="PTHR13303">
    <property type="entry name" value="PREFOLDIN SUBUNIT 2"/>
    <property type="match status" value="1"/>
</dbReference>
<comment type="caution">
    <text evidence="5">The sequence shown here is derived from an EMBL/GenBank/DDBJ whole genome shotgun (WGS) entry which is preliminary data.</text>
</comment>
<dbReference type="Gene3D" id="1.10.287.370">
    <property type="match status" value="1"/>
</dbReference>
<dbReference type="GO" id="GO:0009409">
    <property type="term" value="P:response to cold"/>
    <property type="evidence" value="ECO:0007669"/>
    <property type="project" value="UniProtKB-ARBA"/>
</dbReference>
<evidence type="ECO:0008006" key="7">
    <source>
        <dbReference type="Google" id="ProtNLM"/>
    </source>
</evidence>
<dbReference type="InterPro" id="IPR002777">
    <property type="entry name" value="PFD_beta-like"/>
</dbReference>
<dbReference type="GO" id="GO:0006457">
    <property type="term" value="P:protein folding"/>
    <property type="evidence" value="ECO:0007669"/>
    <property type="project" value="InterPro"/>
</dbReference>
<organism evidence="5 6">
    <name type="scientific">Auxenochlorella protothecoides</name>
    <name type="common">Green microalga</name>
    <name type="synonym">Chlorella protothecoides</name>
    <dbReference type="NCBI Taxonomy" id="3075"/>
    <lineage>
        <taxon>Eukaryota</taxon>
        <taxon>Viridiplantae</taxon>
        <taxon>Chlorophyta</taxon>
        <taxon>core chlorophytes</taxon>
        <taxon>Trebouxiophyceae</taxon>
        <taxon>Chlorellales</taxon>
        <taxon>Chlorellaceae</taxon>
        <taxon>Auxenochlorella</taxon>
    </lineage>
</organism>
<reference evidence="6" key="1">
    <citation type="journal article" date="2018" name="Algal Res.">
        <title>Characterization of plant carbon substrate utilization by Auxenochlorella protothecoides.</title>
        <authorList>
            <person name="Vogler B.W."/>
            <person name="Starkenburg S.R."/>
            <person name="Sudasinghe N."/>
            <person name="Schambach J.Y."/>
            <person name="Rollin J.A."/>
            <person name="Pattathil S."/>
            <person name="Barry A.N."/>
        </authorList>
    </citation>
    <scope>NUCLEOTIDE SEQUENCE [LARGE SCALE GENOMIC DNA]</scope>
    <source>
        <strain evidence="6">UTEX 25</strain>
    </source>
</reference>
<keyword evidence="3" id="KW-0175">Coiled coil</keyword>
<evidence type="ECO:0000256" key="3">
    <source>
        <dbReference type="SAM" id="Coils"/>
    </source>
</evidence>
<keyword evidence="2" id="KW-0143">Chaperone</keyword>
<feature type="coiled-coil region" evidence="3">
    <location>
        <begin position="80"/>
        <end position="107"/>
    </location>
</feature>
<dbReference type="GO" id="GO:0016272">
    <property type="term" value="C:prefoldin complex"/>
    <property type="evidence" value="ECO:0007669"/>
    <property type="project" value="InterPro"/>
</dbReference>
<dbReference type="EMBL" id="QOKY01000215">
    <property type="protein sequence ID" value="RMZ52100.1"/>
    <property type="molecule type" value="Genomic_DNA"/>
</dbReference>
<name>A0A3M7KQJ8_AUXPR</name>
<protein>
    <recommendedName>
        <fullName evidence="7">Prefoldin subunit 2</fullName>
    </recommendedName>
</protein>
<dbReference type="CDD" id="cd23163">
    <property type="entry name" value="Prefoldin_2"/>
    <property type="match status" value="1"/>
</dbReference>
<gene>
    <name evidence="5" type="ORF">APUTEX25_001294</name>
</gene>
<sequence length="172" mass="19063">MAAQELKTEQEIVNKFQQLLEERNALSTAAIERRSEVAEHELVVKTLEPLDASRKCFKLLGDILVERTVGEVLPTVNENKNNLLSLVRTYEQQLEAKQAEVLAFQDKYKIRVKARPVGLDVRLRCEVFCTSVHQGQSLRAPCPLVQGEGENQAAPKAQAPGSGKQGVLVSNS</sequence>
<dbReference type="SUPFAM" id="SSF46579">
    <property type="entry name" value="Prefoldin"/>
    <property type="match status" value="1"/>
</dbReference>
<evidence type="ECO:0000313" key="6">
    <source>
        <dbReference type="Proteomes" id="UP000279271"/>
    </source>
</evidence>
<dbReference type="Proteomes" id="UP000279271">
    <property type="component" value="Unassembled WGS sequence"/>
</dbReference>
<dbReference type="InterPro" id="IPR027235">
    <property type="entry name" value="PFD2"/>
</dbReference>
<evidence type="ECO:0000256" key="1">
    <source>
        <dbReference type="ARBA" id="ARBA00008045"/>
    </source>
</evidence>
<proteinExistence type="inferred from homology"/>
<evidence type="ECO:0000256" key="2">
    <source>
        <dbReference type="ARBA" id="ARBA00023186"/>
    </source>
</evidence>
<feature type="region of interest" description="Disordered" evidence="4">
    <location>
        <begin position="149"/>
        <end position="172"/>
    </location>
</feature>
<dbReference type="AlphaFoldDB" id="A0A3M7KQJ8"/>
<accession>A0A3M7KQJ8</accession>